<gene>
    <name evidence="3" type="ORF">BCL93_106173</name>
</gene>
<feature type="transmembrane region" description="Helical" evidence="2">
    <location>
        <begin position="41"/>
        <end position="62"/>
    </location>
</feature>
<sequence length="390" mass="42535">MKKRGAPLAGPLTRGWARLRHWSWTRRSTPADAPLSQHRLFVVPTGFGLAWAGLILILFLFGTNYQNNLAYGLSFWLLAIALVALFRGWRNLLGVRLTITPEGEAFAGGEARLRVRLAASRDRQALAVCLGRRLGRRAGRRAGRSAGRRVGRHPEGHREVVDLVGGEASLTLGWPVTVRGDQPLPRLRLESDWPLGLVRALAWVDSAETLLVYPTPWSSTDAAIPEPRSLDEPAPQSAAPKTPREAQDFAGLRRYVPGDAPSRLAWKQWSRTGVLATKHFSEPPAAPTWLDYAAVMGDVETRLSWLCYQVSAYHRRGESFGLRLPGLTLPPASGSVQRRRALTALARFSLENAALEGPVHGALEDAFRDNDSPAAPDAGAPGGEAREVGA</sequence>
<reference evidence="3 4" key="1">
    <citation type="submission" date="2018-06" db="EMBL/GenBank/DDBJ databases">
        <title>Comparative analysis of microorganisms from saline springs in Andes Mountain Range, Colombia.</title>
        <authorList>
            <person name="Rubin E."/>
        </authorList>
    </citation>
    <scope>NUCLEOTIDE SEQUENCE [LARGE SCALE GENOMIC DNA]</scope>
    <source>
        <strain evidence="3 4">USBA-857</strain>
    </source>
</reference>
<evidence type="ECO:0000313" key="4">
    <source>
        <dbReference type="Proteomes" id="UP000249700"/>
    </source>
</evidence>
<dbReference type="PANTHER" id="PTHR34351">
    <property type="entry name" value="SLR1927 PROTEIN-RELATED"/>
    <property type="match status" value="1"/>
</dbReference>
<feature type="region of interest" description="Disordered" evidence="1">
    <location>
        <begin position="363"/>
        <end position="390"/>
    </location>
</feature>
<keyword evidence="2" id="KW-0812">Transmembrane</keyword>
<dbReference type="PANTHER" id="PTHR34351:SF1">
    <property type="entry name" value="SLR1927 PROTEIN"/>
    <property type="match status" value="1"/>
</dbReference>
<dbReference type="AlphaFoldDB" id="A0A328XYN0"/>
<evidence type="ECO:0000256" key="1">
    <source>
        <dbReference type="SAM" id="MobiDB-lite"/>
    </source>
</evidence>
<comment type="caution">
    <text evidence="3">The sequence shown here is derived from an EMBL/GenBank/DDBJ whole genome shotgun (WGS) entry which is preliminary data.</text>
</comment>
<protein>
    <submittedName>
        <fullName evidence="3">Uncharacterized protein DUF58</fullName>
    </submittedName>
</protein>
<organism evidence="3 4">
    <name type="scientific">Onishia taeanensis</name>
    <dbReference type="NCBI Taxonomy" id="284577"/>
    <lineage>
        <taxon>Bacteria</taxon>
        <taxon>Pseudomonadati</taxon>
        <taxon>Pseudomonadota</taxon>
        <taxon>Gammaproteobacteria</taxon>
        <taxon>Oceanospirillales</taxon>
        <taxon>Halomonadaceae</taxon>
        <taxon>Onishia</taxon>
    </lineage>
</organism>
<evidence type="ECO:0000256" key="2">
    <source>
        <dbReference type="SAM" id="Phobius"/>
    </source>
</evidence>
<dbReference type="Proteomes" id="UP000249700">
    <property type="component" value="Unassembled WGS sequence"/>
</dbReference>
<dbReference type="RefSeq" id="WP_112055138.1">
    <property type="nucleotide sequence ID" value="NZ_QLSX01000006.1"/>
</dbReference>
<proteinExistence type="predicted"/>
<feature type="region of interest" description="Disordered" evidence="1">
    <location>
        <begin position="222"/>
        <end position="245"/>
    </location>
</feature>
<dbReference type="OrthoDB" id="5298497at2"/>
<keyword evidence="2" id="KW-0472">Membrane</keyword>
<feature type="transmembrane region" description="Helical" evidence="2">
    <location>
        <begin position="69"/>
        <end position="89"/>
    </location>
</feature>
<evidence type="ECO:0000313" key="3">
    <source>
        <dbReference type="EMBL" id="RAR60967.1"/>
    </source>
</evidence>
<keyword evidence="2" id="KW-1133">Transmembrane helix</keyword>
<name>A0A328XYN0_9GAMM</name>
<accession>A0A328XYN0</accession>
<dbReference type="EMBL" id="QLSX01000006">
    <property type="protein sequence ID" value="RAR60967.1"/>
    <property type="molecule type" value="Genomic_DNA"/>
</dbReference>